<feature type="region of interest" description="Disordered" evidence="1">
    <location>
        <begin position="80"/>
        <end position="129"/>
    </location>
</feature>
<evidence type="ECO:0000256" key="1">
    <source>
        <dbReference type="SAM" id="MobiDB-lite"/>
    </source>
</evidence>
<accession>A0A436ZS78</accession>
<feature type="region of interest" description="Disordered" evidence="1">
    <location>
        <begin position="420"/>
        <end position="449"/>
    </location>
</feature>
<name>A0A436ZS78_ARTFL</name>
<dbReference type="OrthoDB" id="5318391at2759"/>
<feature type="compositionally biased region" description="Acidic residues" evidence="1">
    <location>
        <begin position="435"/>
        <end position="444"/>
    </location>
</feature>
<dbReference type="RefSeq" id="XP_067487150.1">
    <property type="nucleotide sequence ID" value="XM_067639352.1"/>
</dbReference>
<reference evidence="2 3" key="1">
    <citation type="submission" date="2019-01" db="EMBL/GenBank/DDBJ databases">
        <title>Intercellular communication is required for trap formation in the nematode-trapping fungus Duddingtonia flagrans.</title>
        <authorList>
            <person name="Youssar L."/>
            <person name="Wernet V."/>
            <person name="Hensel N."/>
            <person name="Hildebrandt H.-G."/>
            <person name="Fischer R."/>
        </authorList>
    </citation>
    <scope>NUCLEOTIDE SEQUENCE [LARGE SCALE GENOMIC DNA]</scope>
    <source>
        <strain evidence="2 3">CBS H-5679</strain>
    </source>
</reference>
<dbReference type="Proteomes" id="UP000283090">
    <property type="component" value="Unassembled WGS sequence"/>
</dbReference>
<evidence type="ECO:0000313" key="2">
    <source>
        <dbReference type="EMBL" id="RVD81606.1"/>
    </source>
</evidence>
<feature type="compositionally biased region" description="Polar residues" evidence="1">
    <location>
        <begin position="113"/>
        <end position="128"/>
    </location>
</feature>
<evidence type="ECO:0000313" key="3">
    <source>
        <dbReference type="Proteomes" id="UP000283090"/>
    </source>
</evidence>
<proteinExistence type="predicted"/>
<dbReference type="GeneID" id="93591774"/>
<gene>
    <name evidence="2" type="ORF">DFL_009463</name>
</gene>
<dbReference type="AlphaFoldDB" id="A0A436ZS78"/>
<organism evidence="2 3">
    <name type="scientific">Arthrobotrys flagrans</name>
    <name type="common">Nematode-trapping fungus</name>
    <name type="synonym">Trichothecium flagrans</name>
    <dbReference type="NCBI Taxonomy" id="97331"/>
    <lineage>
        <taxon>Eukaryota</taxon>
        <taxon>Fungi</taxon>
        <taxon>Dikarya</taxon>
        <taxon>Ascomycota</taxon>
        <taxon>Pezizomycotina</taxon>
        <taxon>Orbiliomycetes</taxon>
        <taxon>Orbiliales</taxon>
        <taxon>Orbiliaceae</taxon>
        <taxon>Arthrobotrys</taxon>
    </lineage>
</organism>
<keyword evidence="3" id="KW-1185">Reference proteome</keyword>
<comment type="caution">
    <text evidence="2">The sequence shown here is derived from an EMBL/GenBank/DDBJ whole genome shotgun (WGS) entry which is preliminary data.</text>
</comment>
<feature type="region of interest" description="Disordered" evidence="1">
    <location>
        <begin position="620"/>
        <end position="640"/>
    </location>
</feature>
<feature type="compositionally biased region" description="Polar residues" evidence="1">
    <location>
        <begin position="420"/>
        <end position="433"/>
    </location>
</feature>
<sequence length="723" mass="82321">MSESSEDSPSPVFTIEDLMVQAEKGAPYLLTGPKKGTFKKKSAGNLHERFPEEFRDRFRNKYHPDFRRNFQQQAELEFKEAYPLEREKTSSTEETSRLASTPSIETIPDPVSYTPSPKGTPGPVNTSRPVKAFGPVNTPYGYLLSAPSPVNTPNPVRFVRAPIKRPDPWIGGRVSQREQGFGDVHRDGQFPESVWRGFDEYHPGGFFDPIPINQFQGASQDITNDEFENCIAQYGDVSGEIIMDWSMELDEYDNQLSHCDEGYSELPDLSYREIDSRNEESYQNAVEYLSPMQETGEVRIDGCIDPSLDNTVITISDDDDDAINQVLQQTSYDSHIYRVVQRAIKIFLQREHDLTSRPREEGSLTDFEMASPERSEGEEQFPDQQAASKISKLIAKKLLDSTRRGPQTLIHQTKYLTGKVQSLDQPNANNPQIDASDDGGDDERSDTSPPIRKIVTLKVNPRWLRTGKKSFRVTFQRIINYRQEIRKMQRDGRFKDGDEVRLIKMEVMFTELQELINDIWKRMMATLVLHDDLFHGVVGFSRWSVEGRCLDVEIFDMLMSFNRINQACKNNQVSLTLLDIVQEHTAPEKRIDCHKFSSQIFPLPIKFLTAAQVCVADSHASSSSDSSDEDETVNRPDPPKTAALSFMGKVAIRFNRSTGEFCFSGLYHLVKFEGRARGSIDFYKHQKDGSPFAPGSGGTSSSLRYQRYSGSWARSRLRHQREN</sequence>
<feature type="compositionally biased region" description="Basic and acidic residues" evidence="1">
    <location>
        <begin position="80"/>
        <end position="96"/>
    </location>
</feature>
<dbReference type="VEuPathDB" id="FungiDB:DFL_009463"/>
<feature type="region of interest" description="Disordered" evidence="1">
    <location>
        <begin position="355"/>
        <end position="386"/>
    </location>
</feature>
<protein>
    <submittedName>
        <fullName evidence="2">Uncharacterized protein</fullName>
    </submittedName>
</protein>
<dbReference type="EMBL" id="SAEB01000012">
    <property type="protein sequence ID" value="RVD81606.1"/>
    <property type="molecule type" value="Genomic_DNA"/>
</dbReference>